<name>A0A9W7W391_9PEZI</name>
<comment type="caution">
    <text evidence="5">The sequence shown here is derived from an EMBL/GenBank/DDBJ whole genome shotgun (WGS) entry which is preliminary data.</text>
</comment>
<dbReference type="InterPro" id="IPR012677">
    <property type="entry name" value="Nucleotide-bd_a/b_plait_sf"/>
</dbReference>
<accession>A0A9W7W391</accession>
<dbReference type="OrthoDB" id="5390at2759"/>
<reference evidence="5 6" key="1">
    <citation type="journal article" date="2018" name="IMA Fungus">
        <title>IMA Genome-F 10: Nine draft genome sequences of Claviceps purpurea s.lat., including C. arundinis, C. humidiphila, and C. cf. spartinae, pseudomolecules for the pitch canker pathogen Fusarium circinatum, draft genome of Davidsoniella eucalypti, Grosmannia galeiformis, Quambalaria eucalypti, and Teratosphaeria destructans.</title>
        <authorList>
            <person name="Wingfield B.D."/>
            <person name="Liu M."/>
            <person name="Nguyen H.D."/>
            <person name="Lane F.A."/>
            <person name="Morgan S.W."/>
            <person name="De Vos L."/>
            <person name="Wilken P.M."/>
            <person name="Duong T.A."/>
            <person name="Aylward J."/>
            <person name="Coetzee M.P."/>
            <person name="Dadej K."/>
            <person name="De Beer Z.W."/>
            <person name="Findlay W."/>
            <person name="Havenga M."/>
            <person name="Kolarik M."/>
            <person name="Menzies J.G."/>
            <person name="Naidoo K."/>
            <person name="Pochopski O."/>
            <person name="Shoukouhi P."/>
            <person name="Santana Q.C."/>
            <person name="Seifert K.A."/>
            <person name="Soal N."/>
            <person name="Steenkamp E.T."/>
            <person name="Tatham C.T."/>
            <person name="van der Nest M.A."/>
            <person name="Wingfield M.J."/>
        </authorList>
    </citation>
    <scope>NUCLEOTIDE SEQUENCE [LARGE SCALE GENOMIC DNA]</scope>
    <source>
        <strain evidence="5">CMW44962</strain>
    </source>
</reference>
<reference evidence="5 6" key="2">
    <citation type="journal article" date="2021" name="Curr. Genet.">
        <title>Genetic response to nitrogen starvation in the aggressive Eucalyptus foliar pathogen Teratosphaeria destructans.</title>
        <authorList>
            <person name="Havenga M."/>
            <person name="Wingfield B.D."/>
            <person name="Wingfield M.J."/>
            <person name="Dreyer L.L."/>
            <person name="Roets F."/>
            <person name="Aylward J."/>
        </authorList>
    </citation>
    <scope>NUCLEOTIDE SEQUENCE [LARGE SCALE GENOMIC DNA]</scope>
    <source>
        <strain evidence="5">CMW44962</strain>
    </source>
</reference>
<evidence type="ECO:0000259" key="4">
    <source>
        <dbReference type="Pfam" id="PF17799"/>
    </source>
</evidence>
<dbReference type="AlphaFoldDB" id="A0A9W7W391"/>
<evidence type="ECO:0000256" key="2">
    <source>
        <dbReference type="SAM" id="MobiDB-lite"/>
    </source>
</evidence>
<dbReference type="GO" id="GO:0032545">
    <property type="term" value="C:CURI complex"/>
    <property type="evidence" value="ECO:0007669"/>
    <property type="project" value="TreeGrafter"/>
</dbReference>
<evidence type="ECO:0000259" key="3">
    <source>
        <dbReference type="Pfam" id="PF12923"/>
    </source>
</evidence>
<proteinExistence type="inferred from homology"/>
<dbReference type="Gene3D" id="6.10.250.1770">
    <property type="match status" value="1"/>
</dbReference>
<evidence type="ECO:0000313" key="6">
    <source>
        <dbReference type="Proteomes" id="UP001138500"/>
    </source>
</evidence>
<feature type="region of interest" description="Disordered" evidence="2">
    <location>
        <begin position="99"/>
        <end position="119"/>
    </location>
</feature>
<dbReference type="GO" id="GO:0034456">
    <property type="term" value="C:UTP-C complex"/>
    <property type="evidence" value="ECO:0007669"/>
    <property type="project" value="TreeGrafter"/>
</dbReference>
<dbReference type="Pfam" id="PF17799">
    <property type="entry name" value="RRM_Rrp7"/>
    <property type="match status" value="1"/>
</dbReference>
<dbReference type="Gene3D" id="3.30.70.330">
    <property type="match status" value="1"/>
</dbReference>
<organism evidence="5 6">
    <name type="scientific">Teratosphaeria destructans</name>
    <dbReference type="NCBI Taxonomy" id="418781"/>
    <lineage>
        <taxon>Eukaryota</taxon>
        <taxon>Fungi</taxon>
        <taxon>Dikarya</taxon>
        <taxon>Ascomycota</taxon>
        <taxon>Pezizomycotina</taxon>
        <taxon>Dothideomycetes</taxon>
        <taxon>Dothideomycetidae</taxon>
        <taxon>Mycosphaerellales</taxon>
        <taxon>Teratosphaeriaceae</taxon>
        <taxon>Teratosphaeria</taxon>
    </lineage>
</organism>
<feature type="domain" description="Ribosomal RNA-processing protein 7 C-terminal" evidence="3">
    <location>
        <begin position="196"/>
        <end position="313"/>
    </location>
</feature>
<keyword evidence="6" id="KW-1185">Reference proteome</keyword>
<dbReference type="InterPro" id="IPR024326">
    <property type="entry name" value="RRP7_C"/>
</dbReference>
<protein>
    <submittedName>
        <fullName evidence="5">Ribosomal RNA-processing protein 7-like</fullName>
    </submittedName>
</protein>
<sequence length="314" mass="34733">MPQAKATTAVATTVNDFTVLPLRLPPTSAYPHPAPHYLYLRPHAPKVPTDDTPRQVFLVNVPVDATETHVRSLFAHHLGGARIDRVALEGARVGRGITAPVAPSKRSKKRKRAETEGATAGAEVGLLPEVWDRELHRSGGTAVVTFVDEASASLAVQEAKKAVKAGKAGTTITWGAGVEDQVPALGSARYLAHQRLRYPDPLALQKSVDDYMAAFAVVEMARDKARAVQRSVPDADGFITVTRGGRAGPARAEEAKAKEEELKRRERERVKADFYRFQVREKRKEQAQDLVKGFEEDRRRLEDMRRRRGKVRPE</sequence>
<dbReference type="GO" id="GO:0006364">
    <property type="term" value="P:rRNA processing"/>
    <property type="evidence" value="ECO:0007669"/>
    <property type="project" value="TreeGrafter"/>
</dbReference>
<evidence type="ECO:0000313" key="5">
    <source>
        <dbReference type="EMBL" id="KAH9828993.1"/>
    </source>
</evidence>
<dbReference type="GO" id="GO:0000028">
    <property type="term" value="P:ribosomal small subunit assembly"/>
    <property type="evidence" value="ECO:0007669"/>
    <property type="project" value="TreeGrafter"/>
</dbReference>
<dbReference type="Pfam" id="PF12923">
    <property type="entry name" value="RRP7"/>
    <property type="match status" value="1"/>
</dbReference>
<dbReference type="Proteomes" id="UP001138500">
    <property type="component" value="Unassembled WGS sequence"/>
</dbReference>
<dbReference type="CDD" id="cd12293">
    <property type="entry name" value="dRRM_Rrp7p"/>
    <property type="match status" value="1"/>
</dbReference>
<gene>
    <name evidence="5" type="ORF">Tdes44962_MAKER09197</name>
</gene>
<dbReference type="InterPro" id="IPR040446">
    <property type="entry name" value="RRP7"/>
</dbReference>
<dbReference type="PANTHER" id="PTHR13191">
    <property type="entry name" value="RIBOSOMAL RNA PROCESSING PROTEIN 7-RELATED"/>
    <property type="match status" value="1"/>
</dbReference>
<dbReference type="PANTHER" id="PTHR13191:SF0">
    <property type="entry name" value="RIBOSOMAL RNA-PROCESSING PROTEIN 7 HOMOLOG A-RELATED"/>
    <property type="match status" value="1"/>
</dbReference>
<dbReference type="InterPro" id="IPR040447">
    <property type="entry name" value="RRM_Rrp7"/>
</dbReference>
<feature type="domain" description="Rrp7 RRM-like N-terminal" evidence="4">
    <location>
        <begin position="15"/>
        <end position="193"/>
    </location>
</feature>
<comment type="similarity">
    <text evidence="1">Belongs to the RRP7 family.</text>
</comment>
<dbReference type="EMBL" id="RIBY02001434">
    <property type="protein sequence ID" value="KAH9828993.1"/>
    <property type="molecule type" value="Genomic_DNA"/>
</dbReference>
<evidence type="ECO:0000256" key="1">
    <source>
        <dbReference type="ARBA" id="ARBA00006110"/>
    </source>
</evidence>